<dbReference type="AlphaFoldDB" id="F6B6K8"/>
<keyword evidence="2" id="KW-1185">Reference proteome</keyword>
<protein>
    <submittedName>
        <fullName evidence="1">Uncharacterized protein</fullName>
    </submittedName>
</protein>
<sequence>MMRIGKIEKPTFEQFKQHFLTTVCDITGQTPATDTNWVEIGDSETRERIIKEFVRKMEQQYTLEIVLKSPLNNKSGTIEGVVGELYHIFSTMFLVEVINSKIRTGERRLEI</sequence>
<dbReference type="Proteomes" id="UP000009226">
    <property type="component" value="Chromosome"/>
</dbReference>
<dbReference type="EMBL" id="CP002736">
    <property type="protein sequence ID" value="AEF94382.1"/>
    <property type="molecule type" value="Genomic_DNA"/>
</dbReference>
<accession>F6B6K8</accession>
<evidence type="ECO:0000313" key="2">
    <source>
        <dbReference type="Proteomes" id="UP000009226"/>
    </source>
</evidence>
<organism evidence="1 2">
    <name type="scientific">Desulfotomaculum nigrificans (strain DSM 14880 / VKM B-2319 / CO-1-SRB)</name>
    <name type="common">Desulfotomaculum carboxydivorans</name>
    <dbReference type="NCBI Taxonomy" id="868595"/>
    <lineage>
        <taxon>Bacteria</taxon>
        <taxon>Bacillati</taxon>
        <taxon>Bacillota</taxon>
        <taxon>Clostridia</taxon>
        <taxon>Eubacteriales</taxon>
        <taxon>Desulfotomaculaceae</taxon>
        <taxon>Desulfotomaculum</taxon>
    </lineage>
</organism>
<name>F6B6K8_DESCC</name>
<gene>
    <name evidence="1" type="ordered locus">Desca_1527</name>
</gene>
<dbReference type="HOGENOM" id="CLU_173138_0_0_9"/>
<reference evidence="1" key="1">
    <citation type="submission" date="2011-05" db="EMBL/GenBank/DDBJ databases">
        <title>Complete sequence of Desulfotomaculum carboxydivorans CO-1-SRB.</title>
        <authorList>
            <consortium name="US DOE Joint Genome Institute"/>
            <person name="Lucas S."/>
            <person name="Han J."/>
            <person name="Lapidus A."/>
            <person name="Cheng J.-F."/>
            <person name="Goodwin L."/>
            <person name="Pitluck S."/>
            <person name="Peters L."/>
            <person name="Mikhailova N."/>
            <person name="Lu M."/>
            <person name="Han C."/>
            <person name="Tapia R."/>
            <person name="Land M."/>
            <person name="Hauser L."/>
            <person name="Kyrpides N."/>
            <person name="Ivanova N."/>
            <person name="Pagani I."/>
            <person name="Stams A."/>
            <person name="Plugge C."/>
            <person name="Muyzer G."/>
            <person name="Kuever J."/>
            <person name="Parshina S."/>
            <person name="Ivanova A."/>
            <person name="Nazina T."/>
            <person name="Woyke T."/>
        </authorList>
    </citation>
    <scope>NUCLEOTIDE SEQUENCE [LARGE SCALE GENOMIC DNA]</scope>
    <source>
        <strain evidence="1">CO-1-SRB</strain>
    </source>
</reference>
<dbReference type="RefSeq" id="WP_003541161.1">
    <property type="nucleotide sequence ID" value="NC_015565.1"/>
</dbReference>
<dbReference type="KEGG" id="dca:Desca_1527"/>
<proteinExistence type="predicted"/>
<evidence type="ECO:0000313" key="1">
    <source>
        <dbReference type="EMBL" id="AEF94382.1"/>
    </source>
</evidence>